<comment type="similarity">
    <text evidence="2">Belongs to the glycosyltransferase 37 family.</text>
</comment>
<evidence type="ECO:0000313" key="10">
    <source>
        <dbReference type="Proteomes" id="UP001168877"/>
    </source>
</evidence>
<dbReference type="FunFam" id="3.40.50.11340:FF:000005">
    <property type="entry name" value="Galactoside 2-alpha-L-fucosyltransferase"/>
    <property type="match status" value="2"/>
</dbReference>
<evidence type="ECO:0000256" key="1">
    <source>
        <dbReference type="ARBA" id="ARBA00004555"/>
    </source>
</evidence>
<dbReference type="GO" id="GO:0016020">
    <property type="term" value="C:membrane"/>
    <property type="evidence" value="ECO:0007669"/>
    <property type="project" value="InterPro"/>
</dbReference>
<dbReference type="AlphaFoldDB" id="A0AA39SJ01"/>
<evidence type="ECO:0000256" key="3">
    <source>
        <dbReference type="ARBA" id="ARBA00022676"/>
    </source>
</evidence>
<dbReference type="GO" id="GO:0009969">
    <property type="term" value="P:xyloglucan biosynthetic process"/>
    <property type="evidence" value="ECO:0007669"/>
    <property type="project" value="TreeGrafter"/>
</dbReference>
<comment type="subcellular location">
    <subcellularLocation>
        <location evidence="1">Golgi apparatus</location>
    </subcellularLocation>
</comment>
<keyword evidence="6" id="KW-0325">Glycoprotein</keyword>
<dbReference type="InterPro" id="IPR004938">
    <property type="entry name" value="XG_FTase"/>
</dbReference>
<protein>
    <recommendedName>
        <fullName evidence="11">Fucosyltransferase</fullName>
    </recommendedName>
</protein>
<organism evidence="9 10">
    <name type="scientific">Acer saccharum</name>
    <name type="common">Sugar maple</name>
    <dbReference type="NCBI Taxonomy" id="4024"/>
    <lineage>
        <taxon>Eukaryota</taxon>
        <taxon>Viridiplantae</taxon>
        <taxon>Streptophyta</taxon>
        <taxon>Embryophyta</taxon>
        <taxon>Tracheophyta</taxon>
        <taxon>Spermatophyta</taxon>
        <taxon>Magnoliopsida</taxon>
        <taxon>eudicotyledons</taxon>
        <taxon>Gunneridae</taxon>
        <taxon>Pentapetalae</taxon>
        <taxon>rosids</taxon>
        <taxon>malvids</taxon>
        <taxon>Sapindales</taxon>
        <taxon>Sapindaceae</taxon>
        <taxon>Hippocastanoideae</taxon>
        <taxon>Acereae</taxon>
        <taxon>Acer</taxon>
    </lineage>
</organism>
<feature type="transmembrane region" description="Helical" evidence="8">
    <location>
        <begin position="23"/>
        <end position="41"/>
    </location>
</feature>
<keyword evidence="4" id="KW-0808">Transferase</keyword>
<evidence type="ECO:0000256" key="6">
    <source>
        <dbReference type="ARBA" id="ARBA00023180"/>
    </source>
</evidence>
<dbReference type="Gene3D" id="3.40.50.11340">
    <property type="match status" value="2"/>
</dbReference>
<gene>
    <name evidence="9" type="ORF">LWI29_014306</name>
</gene>
<dbReference type="GO" id="GO:0008107">
    <property type="term" value="F:galactoside 2-alpha-L-fucosyltransferase activity"/>
    <property type="evidence" value="ECO:0007669"/>
    <property type="project" value="InterPro"/>
</dbReference>
<keyword evidence="5" id="KW-0333">Golgi apparatus</keyword>
<comment type="caution">
    <text evidence="9">The sequence shown here is derived from an EMBL/GenBank/DDBJ whole genome shotgun (WGS) entry which is preliminary data.</text>
</comment>
<proteinExistence type="inferred from homology"/>
<keyword evidence="10" id="KW-1185">Reference proteome</keyword>
<dbReference type="GO" id="GO:0005794">
    <property type="term" value="C:Golgi apparatus"/>
    <property type="evidence" value="ECO:0007669"/>
    <property type="project" value="UniProtKB-SubCell"/>
</dbReference>
<sequence>MKGFSGNCFGLRRRRNGFGMKTTFSKVGACLIVFTVVVIFICQDTALDSIARFAATMSSATGGEEETCLSRNQSILYRKVSPHKSSSYLIAKLRSYEELHKRCGPHTNSYKRSIKQMKSGQIDHNSTDCKYVVWVGLAGLGNRMLSITSAFLYALLTNRVLLINQEHDMVGLFCEPFPNTSWILPEDIPFRNEVRKFKQKYGHSYGKMLKSNTINYSTKLLPPYLYLHLSNDYDHHDKLFFCDQDQALLSKVPWLIMKSNVYFLPSLFLMSSFDQELNKLFPDKETVFHHLGRYLFHPSDRVWGLITKYYQDYLANAEKRIGIQIRIFDAKTSPFGSVMDQILACIQKEKLLPEVGTGKSIASPSKNQTSKVVLVTSLFRGYFDKLKKMYGEHPTKTGEVVAVYQPSYVGRQRSYWNSHNMQAWAEIYLLSLSDELVTSAWSTFGYVAQGLRGMRPLILYKIEGTIPDPPCGRGVSMEPCYHAPPIFDCKAKTTVDTATFVPQGTVLVCRGEEEINGFDMKTFSKAGAYCLIVFSVVVIFNCQDTTLDSITARFAATKSSAIDIEEESCLSRNQSVLYRKSSPHKPSSYLVSKLRSYEELHKQCGPRTNSYKRSLKQLKSGQIDHDSGDCKYVVWVADCGLGNRILSITSAFLYALLTDRVLLINQEQEMVDLFCEPFPTSSWILPEDFPFKNKMSGFNQKVGHSYGNLLKSNTINYSTPMLPSYLYLYLSHDCDHDDQLFFCDQDQALLSKVPWLIMRSNVYFLPSMFLMSSFDQELDKLFPDKETVFHHLGRYLFHPSDRVWGLITKYYQDYLAKAEKRIGIQIRIFSAKTSPFGSVMDQILSCIQKEKLLPEVDTEKSIASPSKNQTSKVVLVTSLFRGYFEKLNKMYGEHPTKTGEVVAVYQPSNERKQQSWENSHNVQAWVEIYLLSLSDELVTSAWSTFGYVAQGLRGMRPLILYKIDRTIPDPPCGRGVSMEPCYHAPPIFDCKTKKTVDTTTFVPHVKHCEDIRWGIKLFNTSS</sequence>
<evidence type="ECO:0008006" key="11">
    <source>
        <dbReference type="Google" id="ProtNLM"/>
    </source>
</evidence>
<evidence type="ECO:0000256" key="2">
    <source>
        <dbReference type="ARBA" id="ARBA00010481"/>
    </source>
</evidence>
<dbReference type="GO" id="GO:0042546">
    <property type="term" value="P:cell wall biogenesis"/>
    <property type="evidence" value="ECO:0007669"/>
    <property type="project" value="InterPro"/>
</dbReference>
<keyword evidence="7" id="KW-0961">Cell wall biogenesis/degradation</keyword>
<evidence type="ECO:0000256" key="4">
    <source>
        <dbReference type="ARBA" id="ARBA00022679"/>
    </source>
</evidence>
<evidence type="ECO:0000256" key="5">
    <source>
        <dbReference type="ARBA" id="ARBA00023034"/>
    </source>
</evidence>
<reference evidence="9" key="2">
    <citation type="submission" date="2023-06" db="EMBL/GenBank/DDBJ databases">
        <authorList>
            <person name="Swenson N.G."/>
            <person name="Wegrzyn J.L."/>
            <person name="Mcevoy S.L."/>
        </authorList>
    </citation>
    <scope>NUCLEOTIDE SEQUENCE</scope>
    <source>
        <strain evidence="9">NS2018</strain>
        <tissue evidence="9">Leaf</tissue>
    </source>
</reference>
<evidence type="ECO:0000256" key="8">
    <source>
        <dbReference type="SAM" id="Phobius"/>
    </source>
</evidence>
<dbReference type="PANTHER" id="PTHR31889">
    <property type="entry name" value="FUCOSYLTRANSFERASE 2-RELATED"/>
    <property type="match status" value="1"/>
</dbReference>
<keyword evidence="8" id="KW-1133">Transmembrane helix</keyword>
<dbReference type="PANTHER" id="PTHR31889:SF74">
    <property type="entry name" value="GALACTOSIDE 2-ALPHA-L-FUCOSYLTRANSFERASE"/>
    <property type="match status" value="1"/>
</dbReference>
<accession>A0AA39SJ01</accession>
<evidence type="ECO:0000256" key="7">
    <source>
        <dbReference type="ARBA" id="ARBA00023316"/>
    </source>
</evidence>
<name>A0AA39SJ01_ACESA</name>
<dbReference type="EMBL" id="JAUESC010000380">
    <property type="protein sequence ID" value="KAK0592158.1"/>
    <property type="molecule type" value="Genomic_DNA"/>
</dbReference>
<dbReference type="GO" id="GO:0071555">
    <property type="term" value="P:cell wall organization"/>
    <property type="evidence" value="ECO:0007669"/>
    <property type="project" value="UniProtKB-KW"/>
</dbReference>
<dbReference type="Pfam" id="PF03254">
    <property type="entry name" value="XG_FTase"/>
    <property type="match status" value="2"/>
</dbReference>
<evidence type="ECO:0000313" key="9">
    <source>
        <dbReference type="EMBL" id="KAK0592158.1"/>
    </source>
</evidence>
<reference evidence="9" key="1">
    <citation type="journal article" date="2022" name="Plant J.">
        <title>Strategies of tolerance reflected in two North American maple genomes.</title>
        <authorList>
            <person name="McEvoy S.L."/>
            <person name="Sezen U.U."/>
            <person name="Trouern-Trend A."/>
            <person name="McMahon S.M."/>
            <person name="Schaberg P.G."/>
            <person name="Yang J."/>
            <person name="Wegrzyn J.L."/>
            <person name="Swenson N.G."/>
        </authorList>
    </citation>
    <scope>NUCLEOTIDE SEQUENCE</scope>
    <source>
        <strain evidence="9">NS2018</strain>
    </source>
</reference>
<keyword evidence="8" id="KW-0472">Membrane</keyword>
<dbReference type="Proteomes" id="UP001168877">
    <property type="component" value="Unassembled WGS sequence"/>
</dbReference>
<keyword evidence="8" id="KW-0812">Transmembrane</keyword>
<keyword evidence="3" id="KW-0328">Glycosyltransferase</keyword>